<evidence type="ECO:0000313" key="2">
    <source>
        <dbReference type="EMBL" id="PWZ25492.1"/>
    </source>
</evidence>
<evidence type="ECO:0000256" key="1">
    <source>
        <dbReference type="SAM" id="MobiDB-lite"/>
    </source>
</evidence>
<gene>
    <name evidence="2" type="ORF">Zm00014a_028786</name>
</gene>
<reference evidence="2 3" key="1">
    <citation type="journal article" date="2018" name="Nat. Genet.">
        <title>Extensive intraspecific gene order and gene structural variations between Mo17 and other maize genomes.</title>
        <authorList>
            <person name="Sun S."/>
            <person name="Zhou Y."/>
            <person name="Chen J."/>
            <person name="Shi J."/>
            <person name="Zhao H."/>
            <person name="Zhao H."/>
            <person name="Song W."/>
            <person name="Zhang M."/>
            <person name="Cui Y."/>
            <person name="Dong X."/>
            <person name="Liu H."/>
            <person name="Ma X."/>
            <person name="Jiao Y."/>
            <person name="Wang B."/>
            <person name="Wei X."/>
            <person name="Stein J.C."/>
            <person name="Glaubitz J.C."/>
            <person name="Lu F."/>
            <person name="Yu G."/>
            <person name="Liang C."/>
            <person name="Fengler K."/>
            <person name="Li B."/>
            <person name="Rafalski A."/>
            <person name="Schnable P.S."/>
            <person name="Ware D.H."/>
            <person name="Buckler E.S."/>
            <person name="Lai J."/>
        </authorList>
    </citation>
    <scope>NUCLEOTIDE SEQUENCE [LARGE SCALE GENOMIC DNA]</scope>
    <source>
        <strain evidence="3">cv. Missouri 17</strain>
        <tissue evidence="2">Seedling</tissue>
    </source>
</reference>
<evidence type="ECO:0000313" key="3">
    <source>
        <dbReference type="Proteomes" id="UP000251960"/>
    </source>
</evidence>
<sequence length="82" mass="8422">MLGDHTTTALAPTAPLGDAPTGPSRLQAFTPHEMTAAILELGQAVAGIRAFLAGPYTPPPPLPLSSQPSVPPTSYQYGMPPD</sequence>
<name>A0A3L6EWQ7_MAIZE</name>
<proteinExistence type="predicted"/>
<accession>A0A3L6EWQ7</accession>
<comment type="caution">
    <text evidence="2">The sequence shown here is derived from an EMBL/GenBank/DDBJ whole genome shotgun (WGS) entry which is preliminary data.</text>
</comment>
<feature type="region of interest" description="Disordered" evidence="1">
    <location>
        <begin position="1"/>
        <end position="23"/>
    </location>
</feature>
<feature type="region of interest" description="Disordered" evidence="1">
    <location>
        <begin position="56"/>
        <end position="82"/>
    </location>
</feature>
<protein>
    <submittedName>
        <fullName evidence="2">Uncharacterized protein</fullName>
    </submittedName>
</protein>
<dbReference type="Proteomes" id="UP000251960">
    <property type="component" value="Chromosome 4"/>
</dbReference>
<feature type="compositionally biased region" description="Low complexity" evidence="1">
    <location>
        <begin position="64"/>
        <end position="74"/>
    </location>
</feature>
<organism evidence="2 3">
    <name type="scientific">Zea mays</name>
    <name type="common">Maize</name>
    <dbReference type="NCBI Taxonomy" id="4577"/>
    <lineage>
        <taxon>Eukaryota</taxon>
        <taxon>Viridiplantae</taxon>
        <taxon>Streptophyta</taxon>
        <taxon>Embryophyta</taxon>
        <taxon>Tracheophyta</taxon>
        <taxon>Spermatophyta</taxon>
        <taxon>Magnoliopsida</taxon>
        <taxon>Liliopsida</taxon>
        <taxon>Poales</taxon>
        <taxon>Poaceae</taxon>
        <taxon>PACMAD clade</taxon>
        <taxon>Panicoideae</taxon>
        <taxon>Andropogonodae</taxon>
        <taxon>Andropogoneae</taxon>
        <taxon>Tripsacinae</taxon>
        <taxon>Zea</taxon>
    </lineage>
</organism>
<dbReference type="AlphaFoldDB" id="A0A3L6EWQ7"/>
<dbReference type="EMBL" id="NCVQ01000005">
    <property type="protein sequence ID" value="PWZ25492.1"/>
    <property type="molecule type" value="Genomic_DNA"/>
</dbReference>